<organism evidence="1 2">
    <name type="scientific">Phaeosphaeria nodorum (strain SN15 / ATCC MYA-4574 / FGSC 10173)</name>
    <name type="common">Glume blotch fungus</name>
    <name type="synonym">Parastagonospora nodorum</name>
    <dbReference type="NCBI Taxonomy" id="321614"/>
    <lineage>
        <taxon>Eukaryota</taxon>
        <taxon>Fungi</taxon>
        <taxon>Dikarya</taxon>
        <taxon>Ascomycota</taxon>
        <taxon>Pezizomycotina</taxon>
        <taxon>Dothideomycetes</taxon>
        <taxon>Pleosporomycetidae</taxon>
        <taxon>Pleosporales</taxon>
        <taxon>Pleosporineae</taxon>
        <taxon>Phaeosphaeriaceae</taxon>
        <taxon>Parastagonospora</taxon>
    </lineage>
</organism>
<dbReference type="EMBL" id="CP069039">
    <property type="protein sequence ID" value="QRD04776.1"/>
    <property type="molecule type" value="Genomic_DNA"/>
</dbReference>
<protein>
    <submittedName>
        <fullName evidence="1">Uncharacterized protein</fullName>
    </submittedName>
</protein>
<dbReference type="Proteomes" id="UP000663193">
    <property type="component" value="Chromosome 17"/>
</dbReference>
<proteinExistence type="predicted"/>
<dbReference type="VEuPathDB" id="FungiDB:JI435_421660"/>
<keyword evidence="2" id="KW-1185">Reference proteome</keyword>
<sequence length="89" mass="9879">MLNLTRCSFHYCCANIGVVMSDQRLLGSTQVGPARCDVPSCTPGRHRLDLDRASMLAAVCRGPVSVMDLTCWWSPFMGQYVEGRRIELA</sequence>
<reference evidence="2" key="1">
    <citation type="journal article" date="2021" name="BMC Genomics">
        <title>Chromosome-level genome assembly and manually-curated proteome of model necrotroph Parastagonospora nodorum Sn15 reveals a genome-wide trove of candidate effector homologs, and redundancy of virulence-related functions within an accessory chromosome.</title>
        <authorList>
            <person name="Bertazzoni S."/>
            <person name="Jones D.A.B."/>
            <person name="Phan H.T."/>
            <person name="Tan K.-C."/>
            <person name="Hane J.K."/>
        </authorList>
    </citation>
    <scope>NUCLEOTIDE SEQUENCE [LARGE SCALE GENOMIC DNA]</scope>
    <source>
        <strain evidence="2">SN15 / ATCC MYA-4574 / FGSC 10173)</strain>
    </source>
</reference>
<name>A0A7U2I642_PHANO</name>
<dbReference type="AlphaFoldDB" id="A0A7U2I642"/>
<accession>A0A7U2I642</accession>
<evidence type="ECO:0000313" key="1">
    <source>
        <dbReference type="EMBL" id="QRD04776.1"/>
    </source>
</evidence>
<evidence type="ECO:0000313" key="2">
    <source>
        <dbReference type="Proteomes" id="UP000663193"/>
    </source>
</evidence>
<gene>
    <name evidence="1" type="ORF">JI435_421660</name>
</gene>